<reference evidence="2" key="1">
    <citation type="submission" date="2020-03" db="EMBL/GenBank/DDBJ databases">
        <title>The deep terrestrial virosphere.</title>
        <authorList>
            <person name="Holmfeldt K."/>
            <person name="Nilsson E."/>
            <person name="Simone D."/>
            <person name="Lopez-Fernandez M."/>
            <person name="Wu X."/>
            <person name="de Brujin I."/>
            <person name="Lundin D."/>
            <person name="Andersson A."/>
            <person name="Bertilsson S."/>
            <person name="Dopson M."/>
        </authorList>
    </citation>
    <scope>NUCLEOTIDE SEQUENCE</scope>
    <source>
        <strain evidence="3">MM415A01822</strain>
        <strain evidence="2">MM415B00904</strain>
    </source>
</reference>
<proteinExistence type="predicted"/>
<name>A0A6M3IWJ0_9ZZZZ</name>
<accession>A0A6M3IWJ0</accession>
<evidence type="ECO:0000259" key="1">
    <source>
        <dbReference type="Pfam" id="PF09524"/>
    </source>
</evidence>
<gene>
    <name evidence="3" type="ORF">MM415A01822_0015</name>
    <name evidence="2" type="ORF">MM415B00904_0012</name>
</gene>
<dbReference type="InterPro" id="IPR011741">
    <property type="entry name" value="Phg_2220_C"/>
</dbReference>
<protein>
    <submittedName>
        <fullName evidence="2">Putative replication protein</fullName>
    </submittedName>
</protein>
<feature type="domain" description="Phage conserved hypothetical protein C-terminal" evidence="1">
    <location>
        <begin position="146"/>
        <end position="218"/>
    </location>
</feature>
<sequence length="250" mass="29259">MANRFTDSRKWDDPWFRKLPCKYKAFFIFLLDKCDHAGIWKIDFESAEFHIGEKLDKNEILGIMNSRIIELKEKWFIPKFINFQYQVSSITELNPENRVHKSVIELLKKEGALKGLKIPLQGCKDKDKDMVKDKDMDLDKDMVKEVIGDLNLVLGTSYKSTTKQTQDLIKARLNDSFTLEDFKVVHRKMLRAWGADDKMVKFLRPITLYGNKFEGYLNQKTVTTKLTPEGVKAYLVGQAWLKQEEIIDVR</sequence>
<evidence type="ECO:0000313" key="3">
    <source>
        <dbReference type="EMBL" id="QJA75306.1"/>
    </source>
</evidence>
<dbReference type="AlphaFoldDB" id="A0A6M3IWJ0"/>
<dbReference type="EMBL" id="MT142154">
    <property type="protein sequence ID" value="QJA75306.1"/>
    <property type="molecule type" value="Genomic_DNA"/>
</dbReference>
<evidence type="ECO:0000313" key="2">
    <source>
        <dbReference type="EMBL" id="QJA61644.1"/>
    </source>
</evidence>
<organism evidence="2">
    <name type="scientific">viral metagenome</name>
    <dbReference type="NCBI Taxonomy" id="1070528"/>
    <lineage>
        <taxon>unclassified sequences</taxon>
        <taxon>metagenomes</taxon>
        <taxon>organismal metagenomes</taxon>
    </lineage>
</organism>
<dbReference type="EMBL" id="MT141448">
    <property type="protein sequence ID" value="QJA61644.1"/>
    <property type="molecule type" value="Genomic_DNA"/>
</dbReference>
<dbReference type="Pfam" id="PF09524">
    <property type="entry name" value="Phg_2220_C"/>
    <property type="match status" value="1"/>
</dbReference>
<dbReference type="NCBIfam" id="TIGR02220">
    <property type="entry name" value="phg_TIGR02220"/>
    <property type="match status" value="1"/>
</dbReference>